<dbReference type="PRINTS" id="PR00313">
    <property type="entry name" value="CABNDNGRPT"/>
</dbReference>
<keyword evidence="4" id="KW-0106">Calcium</keyword>
<reference evidence="6 7" key="1">
    <citation type="submission" date="2010-03" db="EMBL/GenBank/DDBJ databases">
        <authorList>
            <consortium name="The Broad Institute Genome Sequencing Platform"/>
            <person name="Ward D."/>
            <person name="Earl A."/>
            <person name="Feldgarden M."/>
            <person name="Gevers D."/>
            <person name="Young S."/>
            <person name="Zeng Q."/>
            <person name="Koehrsen M."/>
            <person name="Alvarado L."/>
            <person name="Berlin A.M."/>
            <person name="Borenstein D."/>
            <person name="Chapman S.B."/>
            <person name="Chen Z."/>
            <person name="Engels R."/>
            <person name="Freedman E."/>
            <person name="Gellesch M."/>
            <person name="Goldberg J."/>
            <person name="Griggs A."/>
            <person name="Gujja S."/>
            <person name="Heilman E.R."/>
            <person name="Heiman D.I."/>
            <person name="Hepburn T.A."/>
            <person name="Howarth C."/>
            <person name="Jen D."/>
            <person name="Larson L."/>
            <person name="Mehta T."/>
            <person name="Park D."/>
            <person name="Pearson M."/>
            <person name="Richards J."/>
            <person name="Roberts A."/>
            <person name="Saif S."/>
            <person name="Shea T.D."/>
            <person name="Shenoy N."/>
            <person name="Sisk P."/>
            <person name="Stolte C."/>
            <person name="Sykes S.N."/>
            <person name="Walk T."/>
            <person name="White J."/>
            <person name="Yandava C."/>
            <person name="Izard J."/>
            <person name="Baranova O.V."/>
            <person name="Blanton J.M."/>
            <person name="Tanner A.C."/>
            <person name="Dewhirst F."/>
            <person name="Haas B."/>
            <person name="Nusbaum C."/>
            <person name="Birren B."/>
        </authorList>
    </citation>
    <scope>NUCLEOTIDE SEQUENCE [LARGE SCALE GENOMIC DNA]</scope>
    <source>
        <strain evidence="6 7">ATCC 29453</strain>
    </source>
</reference>
<dbReference type="Proteomes" id="UP000017813">
    <property type="component" value="Unassembled WGS sequence"/>
</dbReference>
<dbReference type="SUPFAM" id="SSF51120">
    <property type="entry name" value="beta-Roll"/>
    <property type="match status" value="1"/>
</dbReference>
<keyword evidence="7" id="KW-1185">Reference proteome</keyword>
<feature type="compositionally biased region" description="Low complexity" evidence="5">
    <location>
        <begin position="31"/>
        <end position="53"/>
    </location>
</feature>
<evidence type="ECO:0000313" key="7">
    <source>
        <dbReference type="Proteomes" id="UP000017813"/>
    </source>
</evidence>
<dbReference type="InterPro" id="IPR001343">
    <property type="entry name" value="Hemolysn_Ca-bd"/>
</dbReference>
<organism evidence="6 7">
    <name type="scientific">Simonsiella muelleri ATCC 29453</name>
    <dbReference type="NCBI Taxonomy" id="641147"/>
    <lineage>
        <taxon>Bacteria</taxon>
        <taxon>Pseudomonadati</taxon>
        <taxon>Pseudomonadota</taxon>
        <taxon>Betaproteobacteria</taxon>
        <taxon>Neisseriales</taxon>
        <taxon>Neisseriaceae</taxon>
        <taxon>Simonsiella</taxon>
    </lineage>
</organism>
<comment type="caution">
    <text evidence="6">The sequence shown here is derived from an EMBL/GenBank/DDBJ whole genome shotgun (WGS) entry which is preliminary data.</text>
</comment>
<dbReference type="RefSeq" id="WP_002641841.1">
    <property type="nucleotide sequence ID" value="NZ_CP019448.1"/>
</dbReference>
<dbReference type="HOGENOM" id="CLU_452611_0_0_4"/>
<dbReference type="Pfam" id="PF00353">
    <property type="entry name" value="HemolysinCabind"/>
    <property type="match status" value="1"/>
</dbReference>
<dbReference type="PANTHER" id="PTHR38340">
    <property type="entry name" value="S-LAYER PROTEIN"/>
    <property type="match status" value="1"/>
</dbReference>
<dbReference type="SUPFAM" id="SSF53474">
    <property type="entry name" value="alpha/beta-Hydrolases"/>
    <property type="match status" value="1"/>
</dbReference>
<dbReference type="InterPro" id="IPR059100">
    <property type="entry name" value="TSP3_bac"/>
</dbReference>
<dbReference type="GO" id="GO:0005576">
    <property type="term" value="C:extracellular region"/>
    <property type="evidence" value="ECO:0007669"/>
    <property type="project" value="UniProtKB-SubCell"/>
</dbReference>
<proteinExistence type="predicted"/>
<dbReference type="Pfam" id="PF18884">
    <property type="entry name" value="TSP3_bac"/>
    <property type="match status" value="2"/>
</dbReference>
<dbReference type="InterPro" id="IPR029058">
    <property type="entry name" value="AB_hydrolase_fold"/>
</dbReference>
<evidence type="ECO:0000256" key="5">
    <source>
        <dbReference type="SAM" id="MobiDB-lite"/>
    </source>
</evidence>
<dbReference type="EMBL" id="ADCY02000027">
    <property type="protein sequence ID" value="EFG29988.1"/>
    <property type="molecule type" value="Genomic_DNA"/>
</dbReference>
<accession>V9H5F8</accession>
<evidence type="ECO:0000256" key="1">
    <source>
        <dbReference type="ARBA" id="ARBA00004613"/>
    </source>
</evidence>
<evidence type="ECO:0000256" key="2">
    <source>
        <dbReference type="ARBA" id="ARBA00022525"/>
    </source>
</evidence>
<keyword evidence="2" id="KW-0964">Secreted</keyword>
<protein>
    <recommendedName>
        <fullName evidence="8">Haemolysin-type calcium binding-related domain-containing protein</fullName>
    </recommendedName>
</protein>
<dbReference type="Gene3D" id="3.40.50.1820">
    <property type="entry name" value="alpha/beta hydrolase"/>
    <property type="match status" value="1"/>
</dbReference>
<sequence>MNWWGFLGGLVGVGGLAAIGLGGGSGGNSGGDSSVASDKMPTNTDTSNTTPSTQASTVESTVIRAYYLNQDTAKFSGSLNNPFNTGSLKYTGKAVYGNGLKANGGYENVVVAFRGTKGIRDIISDIGVLCDKKIDEVEYFETLADNMMQKYKPDHVYTTGHSLGGYLAQYFASYTMQQTAERREVFEHSAIFNPAKLTTNAGGVLDKAELMHQIGWVDDSDSSQAAIRLHQSDSYVIQKEFVAFGASTLLGQLGTLFFPGLGTYVNATMIDSFHKDSQTNHSKNNFYQNNNKLKDIFTKGYRTDAYYQKQDSDRDGLTDVQEKHLGTDSQSATLLNGTDTDNDGFSDLLEIKMGHDFMNQADYVNLQPYYDIKTNEKEILSLVTTETESGKFISAVGIEMSAQVQDNHLVYLPTANSKIDLTWAQANWQEWKDSGSLMIQGTTVADKLQGSGKTEILWGGKGDDVLDGFAGNDTLIGGAGNDWLRGGDGNDILIGGAGNDTLHSGAGADIFVLNQSGADTIVAFESGVDKLNVSEFRGLLADNGENFAWLNVFSETRVQGKSALIFNTDTNTLSYQDKSGNLSAIVRFDNDISADAVSSALIG</sequence>
<reference evidence="6 7" key="2">
    <citation type="submission" date="2011-10" db="EMBL/GenBank/DDBJ databases">
        <title>The Genome Sequence of Simonsiella muelleri ATCC 29453.</title>
        <authorList>
            <consortium name="The Broad Institute Genome Sequencing Platform"/>
            <consortium name="The Broad Institute Genome Sequencing Center for Infectious Disease"/>
            <person name="Earl A."/>
            <person name="Ward D."/>
            <person name="Feldgarden M."/>
            <person name="Gevers D."/>
            <person name="Izard J."/>
            <person name="Baranova O.V."/>
            <person name="Blanton J.M."/>
            <person name="Tanner A.C."/>
            <person name="Dewhirst F."/>
            <person name="Young S.K."/>
            <person name="Zeng Q."/>
            <person name="Gargeya S."/>
            <person name="Fitzgerald M."/>
            <person name="Haas B."/>
            <person name="Abouelleil A."/>
            <person name="Alvarado L."/>
            <person name="Arachchi H.M."/>
            <person name="Berlin A."/>
            <person name="Brown A."/>
            <person name="Chapman S.B."/>
            <person name="Chen Z."/>
            <person name="Dunbar C."/>
            <person name="Freedman E."/>
            <person name="Gearin G."/>
            <person name="Goldberg J."/>
            <person name="Griggs A."/>
            <person name="Gujja S."/>
            <person name="Heiman D."/>
            <person name="Howarth C."/>
            <person name="Larson L."/>
            <person name="Lui A."/>
            <person name="MacDonald P.J.P."/>
            <person name="Montmayeur A."/>
            <person name="Murphy C."/>
            <person name="Neiman D."/>
            <person name="Pearson M."/>
            <person name="Priest M."/>
            <person name="Roberts A."/>
            <person name="Saif S."/>
            <person name="Shea T."/>
            <person name="Shenoy N."/>
            <person name="Sisk P."/>
            <person name="Stolte C."/>
            <person name="Sykes S."/>
            <person name="Wortman J."/>
            <person name="Nusbaum C."/>
            <person name="Birren B."/>
        </authorList>
    </citation>
    <scope>NUCLEOTIDE SEQUENCE [LARGE SCALE GENOMIC DNA]</scope>
    <source>
        <strain evidence="6 7">ATCC 29453</strain>
    </source>
</reference>
<dbReference type="PROSITE" id="PS00330">
    <property type="entry name" value="HEMOLYSIN_CALCIUM"/>
    <property type="match status" value="2"/>
</dbReference>
<dbReference type="STRING" id="641147.HMPREF9021_02186"/>
<dbReference type="Gene3D" id="2.150.10.10">
    <property type="entry name" value="Serralysin-like metalloprotease, C-terminal"/>
    <property type="match status" value="1"/>
</dbReference>
<dbReference type="InterPro" id="IPR050557">
    <property type="entry name" value="RTX_toxin/Mannuronan_C5-epim"/>
</dbReference>
<dbReference type="GO" id="GO:0005509">
    <property type="term" value="F:calcium ion binding"/>
    <property type="evidence" value="ECO:0007669"/>
    <property type="project" value="InterPro"/>
</dbReference>
<feature type="region of interest" description="Disordered" evidence="5">
    <location>
        <begin position="29"/>
        <end position="56"/>
    </location>
</feature>
<evidence type="ECO:0008006" key="8">
    <source>
        <dbReference type="Google" id="ProtNLM"/>
    </source>
</evidence>
<gene>
    <name evidence="6" type="ORF">HMPREF9021_02186</name>
</gene>
<evidence type="ECO:0000256" key="4">
    <source>
        <dbReference type="ARBA" id="ARBA00022837"/>
    </source>
</evidence>
<name>V9H5F8_9NEIS</name>
<dbReference type="AlphaFoldDB" id="V9H5F8"/>
<dbReference type="InterPro" id="IPR018511">
    <property type="entry name" value="Hemolysin-typ_Ca-bd_CS"/>
</dbReference>
<dbReference type="PANTHER" id="PTHR38340:SF1">
    <property type="entry name" value="S-LAYER PROTEIN"/>
    <property type="match status" value="1"/>
</dbReference>
<dbReference type="InterPro" id="IPR011049">
    <property type="entry name" value="Serralysin-like_metalloprot_C"/>
</dbReference>
<dbReference type="KEGG" id="smur:BWP33_04020"/>
<evidence type="ECO:0000313" key="6">
    <source>
        <dbReference type="EMBL" id="EFG29988.1"/>
    </source>
</evidence>
<evidence type="ECO:0000256" key="3">
    <source>
        <dbReference type="ARBA" id="ARBA00022729"/>
    </source>
</evidence>
<keyword evidence="3" id="KW-0732">Signal</keyword>
<dbReference type="Pfam" id="PF26363">
    <property type="entry name" value="Phospholipase-like"/>
    <property type="match status" value="1"/>
</dbReference>
<dbReference type="OrthoDB" id="8607760at2"/>
<dbReference type="eggNOG" id="COG2931">
    <property type="taxonomic scope" value="Bacteria"/>
</dbReference>
<comment type="subcellular location">
    <subcellularLocation>
        <location evidence="1">Secreted</location>
    </subcellularLocation>
</comment>